<reference evidence="1" key="3">
    <citation type="submission" date="2025-09" db="UniProtKB">
        <authorList>
            <consortium name="Ensembl"/>
        </authorList>
    </citation>
    <scope>IDENTIFICATION</scope>
</reference>
<reference evidence="1" key="1">
    <citation type="submission" date="2020-11" db="EMBL/GenBank/DDBJ databases">
        <authorList>
            <person name="Davenport K.M."/>
            <person name="Bickhart D.M."/>
            <person name="Smith T.P.L."/>
            <person name="Murdoch B.M."/>
            <person name="Rosen B.D."/>
        </authorList>
    </citation>
    <scope>NUCLEOTIDE SEQUENCE [LARGE SCALE GENOMIC DNA]</scope>
    <source>
        <strain evidence="1">OAR_USU_Benz2616</strain>
    </source>
</reference>
<sequence length="144" mass="16818">MFNSNNMLTFSELIQVKKSPKQKNPIRKWAEDLNRCFPKEDIQMAKGHMKRCSTSLIIREMQIKTTISYHLTLVRMTITKSLLIINPGEGVEKKKPSYAMGGKVSWYQLWRTSISALLTMPKPLTVRITINCGKFFKRWEYQTT</sequence>
<name>A0AC11DE91_SHEEP</name>
<proteinExistence type="predicted"/>
<organism evidence="1">
    <name type="scientific">Ovis aries</name>
    <name type="common">Sheep</name>
    <dbReference type="NCBI Taxonomy" id="9940"/>
    <lineage>
        <taxon>Eukaryota</taxon>
        <taxon>Metazoa</taxon>
        <taxon>Chordata</taxon>
        <taxon>Craniata</taxon>
        <taxon>Vertebrata</taxon>
        <taxon>Euteleostomi</taxon>
        <taxon>Mammalia</taxon>
        <taxon>Eutheria</taxon>
        <taxon>Laurasiatheria</taxon>
        <taxon>Artiodactyla</taxon>
        <taxon>Ruminantia</taxon>
        <taxon>Pecora</taxon>
        <taxon>Bovidae</taxon>
        <taxon>Caprinae</taxon>
        <taxon>Ovis</taxon>
    </lineage>
</organism>
<evidence type="ECO:0000313" key="1">
    <source>
        <dbReference type="Ensembl" id="ENSOARP00020042623.1"/>
    </source>
</evidence>
<accession>A0AC11DE91</accession>
<reference evidence="1" key="2">
    <citation type="submission" date="2025-08" db="UniProtKB">
        <authorList>
            <consortium name="Ensembl"/>
        </authorList>
    </citation>
    <scope>IDENTIFICATION</scope>
</reference>
<dbReference type="Ensembl" id="ENSOART00020051138.1">
    <property type="protein sequence ID" value="ENSOARP00020042623.1"/>
    <property type="gene ID" value="ENSOARG00020032287.1"/>
</dbReference>
<protein>
    <submittedName>
        <fullName evidence="1">Uncharacterized protein</fullName>
    </submittedName>
</protein>